<dbReference type="GO" id="GO:0003887">
    <property type="term" value="F:DNA-directed DNA polymerase activity"/>
    <property type="evidence" value="ECO:0007669"/>
    <property type="project" value="UniProtKB-EC"/>
</dbReference>
<evidence type="ECO:0000313" key="1">
    <source>
        <dbReference type="EMBL" id="MDK2123093.1"/>
    </source>
</evidence>
<dbReference type="Gene3D" id="3.40.50.10110">
    <property type="entry name" value="DNA polymerase III subunit chi"/>
    <property type="match status" value="1"/>
</dbReference>
<dbReference type="EMBL" id="JARRAF010000003">
    <property type="protein sequence ID" value="MDK2123093.1"/>
    <property type="molecule type" value="Genomic_DNA"/>
</dbReference>
<keyword evidence="2" id="KW-1185">Reference proteome</keyword>
<dbReference type="Proteomes" id="UP001172778">
    <property type="component" value="Unassembled WGS sequence"/>
</dbReference>
<dbReference type="SUPFAM" id="SSF102400">
    <property type="entry name" value="DNA polymerase III chi subunit"/>
    <property type="match status" value="1"/>
</dbReference>
<dbReference type="InterPro" id="IPR007459">
    <property type="entry name" value="DNA_pol3_chi"/>
</dbReference>
<dbReference type="RefSeq" id="WP_284099382.1">
    <property type="nucleotide sequence ID" value="NZ_JARRAF010000003.1"/>
</dbReference>
<sequence>MSQITFYFNPANREHALCVIAGKALARRLQVVVATGSPAASEALDRLLWEVPTTGFLPHCAADAAIAAETPILVDHRCELLPVRDVLINWTDNLPPGFERFGRVIEIVDADNATSARARVGAYKAAGHTVDYIDLTKPDV</sequence>
<proteinExistence type="predicted"/>
<accession>A0ABT7DSP5</accession>
<dbReference type="PANTHER" id="PTHR38767">
    <property type="entry name" value="DNA POLYMERASE III SUBUNIT CHI"/>
    <property type="match status" value="1"/>
</dbReference>
<dbReference type="InterPro" id="IPR036768">
    <property type="entry name" value="PolIII_chi_sf"/>
</dbReference>
<keyword evidence="1" id="KW-0808">Transferase</keyword>
<dbReference type="EC" id="2.7.7.7" evidence="1"/>
<keyword evidence="1" id="KW-0548">Nucleotidyltransferase</keyword>
<gene>
    <name evidence="1" type="ORF">PZA18_03385</name>
</gene>
<protein>
    <submittedName>
        <fullName evidence="1">DNA polymerase III subunit chi</fullName>
        <ecNumber evidence="1">2.7.7.7</ecNumber>
    </submittedName>
</protein>
<organism evidence="1 2">
    <name type="scientific">Parachitinimonas caeni</name>
    <dbReference type="NCBI Taxonomy" id="3031301"/>
    <lineage>
        <taxon>Bacteria</taxon>
        <taxon>Pseudomonadati</taxon>
        <taxon>Pseudomonadota</taxon>
        <taxon>Betaproteobacteria</taxon>
        <taxon>Neisseriales</taxon>
        <taxon>Chitinibacteraceae</taxon>
        <taxon>Parachitinimonas</taxon>
    </lineage>
</organism>
<reference evidence="1" key="1">
    <citation type="submission" date="2023-03" db="EMBL/GenBank/DDBJ databases">
        <title>Chitinimonas shenzhenensis gen. nov., sp. nov., a novel member of family Burkholderiaceae isolated from activated sludge collected in Shen Zhen, China.</title>
        <authorList>
            <person name="Wang X."/>
        </authorList>
    </citation>
    <scope>NUCLEOTIDE SEQUENCE</scope>
    <source>
        <strain evidence="1">DQS-5</strain>
    </source>
</reference>
<name>A0ABT7DSP5_9NEIS</name>
<dbReference type="PANTHER" id="PTHR38767:SF1">
    <property type="entry name" value="DNA POLYMERASE III SUBUNIT CHI"/>
    <property type="match status" value="1"/>
</dbReference>
<comment type="caution">
    <text evidence="1">The sequence shown here is derived from an EMBL/GenBank/DDBJ whole genome shotgun (WGS) entry which is preliminary data.</text>
</comment>
<dbReference type="Pfam" id="PF04364">
    <property type="entry name" value="DNA_pol3_chi"/>
    <property type="match status" value="1"/>
</dbReference>
<evidence type="ECO:0000313" key="2">
    <source>
        <dbReference type="Proteomes" id="UP001172778"/>
    </source>
</evidence>